<evidence type="ECO:0000256" key="2">
    <source>
        <dbReference type="ARBA" id="ARBA00022676"/>
    </source>
</evidence>
<evidence type="ECO:0000256" key="1">
    <source>
        <dbReference type="ARBA" id="ARBA00006739"/>
    </source>
</evidence>
<dbReference type="Gene3D" id="3.90.550.10">
    <property type="entry name" value="Spore Coat Polysaccharide Biosynthesis Protein SpsA, Chain A"/>
    <property type="match status" value="1"/>
</dbReference>
<name>A0A1T5BK31_9BACT</name>
<dbReference type="SUPFAM" id="SSF53448">
    <property type="entry name" value="Nucleotide-diphospho-sugar transferases"/>
    <property type="match status" value="1"/>
</dbReference>
<dbReference type="GO" id="GO:0016757">
    <property type="term" value="F:glycosyltransferase activity"/>
    <property type="evidence" value="ECO:0007669"/>
    <property type="project" value="UniProtKB-KW"/>
</dbReference>
<keyword evidence="2" id="KW-0328">Glycosyltransferase</keyword>
<gene>
    <name evidence="5" type="ORF">SAMN03080601_00535</name>
</gene>
<evidence type="ECO:0000313" key="5">
    <source>
        <dbReference type="EMBL" id="SKB47183.1"/>
    </source>
</evidence>
<organism evidence="5 6">
    <name type="scientific">Alkalitalea saponilacus</name>
    <dbReference type="NCBI Taxonomy" id="889453"/>
    <lineage>
        <taxon>Bacteria</taxon>
        <taxon>Pseudomonadati</taxon>
        <taxon>Bacteroidota</taxon>
        <taxon>Bacteroidia</taxon>
        <taxon>Marinilabiliales</taxon>
        <taxon>Marinilabiliaceae</taxon>
        <taxon>Alkalitalea</taxon>
    </lineage>
</organism>
<evidence type="ECO:0000259" key="4">
    <source>
        <dbReference type="Pfam" id="PF00535"/>
    </source>
</evidence>
<dbReference type="PANTHER" id="PTHR43179">
    <property type="entry name" value="RHAMNOSYLTRANSFERASE WBBL"/>
    <property type="match status" value="1"/>
</dbReference>
<dbReference type="InterPro" id="IPR029044">
    <property type="entry name" value="Nucleotide-diphossugar_trans"/>
</dbReference>
<evidence type="ECO:0000313" key="6">
    <source>
        <dbReference type="Proteomes" id="UP000191055"/>
    </source>
</evidence>
<dbReference type="Pfam" id="PF00535">
    <property type="entry name" value="Glycos_transf_2"/>
    <property type="match status" value="1"/>
</dbReference>
<dbReference type="CDD" id="cd04186">
    <property type="entry name" value="GT_2_like_c"/>
    <property type="match status" value="1"/>
</dbReference>
<proteinExistence type="inferred from homology"/>
<dbReference type="EMBL" id="FUYV01000002">
    <property type="protein sequence ID" value="SKB47183.1"/>
    <property type="molecule type" value="Genomic_DNA"/>
</dbReference>
<reference evidence="5 6" key="1">
    <citation type="submission" date="2017-02" db="EMBL/GenBank/DDBJ databases">
        <authorList>
            <person name="Peterson S.W."/>
        </authorList>
    </citation>
    <scope>NUCLEOTIDE SEQUENCE [LARGE SCALE GENOMIC DNA]</scope>
    <source>
        <strain evidence="5 6">DSM 24412</strain>
    </source>
</reference>
<dbReference type="OrthoDB" id="9771846at2"/>
<dbReference type="KEGG" id="asx:CDL62_11245"/>
<evidence type="ECO:0000256" key="3">
    <source>
        <dbReference type="ARBA" id="ARBA00022679"/>
    </source>
</evidence>
<sequence>MDKPKLSVVILNWNTRSLLEEFLPKVIKNSAPGEAVEIVLADNGSTDDSVAWVRQNHPEVKVLELGNNLGFAGGYNEALLRLDSDFAVLLNSDVAPGEGWLSPLLKTMKENTDAAACVPAIKDVRSPDYFEYAGAAGGFIDVLGYTFCRGRLFDVAEKDTGQYKKPGTVFWGSGAALMVNRKVFLETGGLDEAFFAHMEEVDWCWRVKNMGYHIFYVPESEVFHLGGGTLSYQNPNKTYLNFRNNLYMMRKNLHRRSFLIISFRILMDGLAFIHFLVKGETRNASAVFRAHQDFLKNYGKFKAVNSKLKQRVKKIDHPEIYHGSIVWDFFLRRKKYFHSLNFPDF</sequence>
<keyword evidence="6" id="KW-1185">Reference proteome</keyword>
<protein>
    <recommendedName>
        <fullName evidence="4">Glycosyltransferase 2-like domain-containing protein</fullName>
    </recommendedName>
</protein>
<keyword evidence="3" id="KW-0808">Transferase</keyword>
<dbReference type="RefSeq" id="WP_079556329.1">
    <property type="nucleotide sequence ID" value="NZ_CP021904.1"/>
</dbReference>
<dbReference type="PANTHER" id="PTHR43179:SF12">
    <property type="entry name" value="GALACTOFURANOSYLTRANSFERASE GLFT2"/>
    <property type="match status" value="1"/>
</dbReference>
<dbReference type="Proteomes" id="UP000191055">
    <property type="component" value="Unassembled WGS sequence"/>
</dbReference>
<dbReference type="InterPro" id="IPR001173">
    <property type="entry name" value="Glyco_trans_2-like"/>
</dbReference>
<feature type="domain" description="Glycosyltransferase 2-like" evidence="4">
    <location>
        <begin position="7"/>
        <end position="123"/>
    </location>
</feature>
<comment type="similarity">
    <text evidence="1">Belongs to the glycosyltransferase 2 family.</text>
</comment>
<dbReference type="STRING" id="889453.SAMN03080601_00535"/>
<dbReference type="AlphaFoldDB" id="A0A1T5BK31"/>
<accession>A0A1T5BK31</accession>